<dbReference type="EMBL" id="QNBE01000069">
    <property type="protein sequence ID" value="RKX69715.1"/>
    <property type="molecule type" value="Genomic_DNA"/>
</dbReference>
<dbReference type="SUPFAM" id="SSF50998">
    <property type="entry name" value="Quinoprotein alcohol dehydrogenase-like"/>
    <property type="match status" value="1"/>
</dbReference>
<proteinExistence type="predicted"/>
<sequence>MCPILLILRFGVDFFPTGPIQSIDVYYNRIYILREDGLVVLNKTSHERIFSTPIDKGKLLIYDPEFGDLYILTERELLRYLEGSDHLTRIPLRGVRPRRIGVGKGYIYLETPAGYYRLRKGSFFFEKTGSVEVKRWQGGLSEERLHSYPILTPYYYTDNLLNKYPITALCQSGRYLYIGSRLGVEIVNLPSAHRRRLTLGPIDRVVRITDLDTLIAFISQNQISFYSPTADTWFYRSYLHDIVDITNFRNRIYLGTKNGLFTIQSGVTLPILRNPVITITRIGDLLYLYAGSKLSVITPSTDLPQEILTFTGTIRKIAIYNNRLYLGSDRGLFRLDTTEYQELIDPRGYLRFGVDDIIAGDKLYLIASGHLITYQDSFSYLPIGDGTALALGSDRIWVGTRSGLWYYREGMVERSYLLPAIEIYSILSKGRYLWVATEKGLYRLRIG</sequence>
<dbReference type="Proteomes" id="UP000268469">
    <property type="component" value="Unassembled WGS sequence"/>
</dbReference>
<accession>A0A660SFX1</accession>
<gene>
    <name evidence="1" type="ORF">DRP53_07305</name>
</gene>
<dbReference type="Gene3D" id="2.130.10.10">
    <property type="entry name" value="YVTN repeat-like/Quinoprotein amine dehydrogenase"/>
    <property type="match status" value="1"/>
</dbReference>
<reference evidence="1 2" key="1">
    <citation type="submission" date="2018-06" db="EMBL/GenBank/DDBJ databases">
        <title>Extensive metabolic versatility and redundancy in microbially diverse, dynamic hydrothermal sediments.</title>
        <authorList>
            <person name="Dombrowski N."/>
            <person name="Teske A."/>
            <person name="Baker B.J."/>
        </authorList>
    </citation>
    <scope>NUCLEOTIDE SEQUENCE [LARGE SCALE GENOMIC DNA]</scope>
    <source>
        <strain evidence="1">B36_G15</strain>
    </source>
</reference>
<evidence type="ECO:0000313" key="2">
    <source>
        <dbReference type="Proteomes" id="UP000268469"/>
    </source>
</evidence>
<dbReference type="InterPro" id="IPR015943">
    <property type="entry name" value="WD40/YVTN_repeat-like_dom_sf"/>
</dbReference>
<organism evidence="1 2">
    <name type="scientific">candidate division WOR-3 bacterium</name>
    <dbReference type="NCBI Taxonomy" id="2052148"/>
    <lineage>
        <taxon>Bacteria</taxon>
        <taxon>Bacteria division WOR-3</taxon>
    </lineage>
</organism>
<dbReference type="AlphaFoldDB" id="A0A660SFX1"/>
<name>A0A660SFX1_UNCW3</name>
<protein>
    <submittedName>
        <fullName evidence="1">Uncharacterized protein</fullName>
    </submittedName>
</protein>
<comment type="caution">
    <text evidence="1">The sequence shown here is derived from an EMBL/GenBank/DDBJ whole genome shotgun (WGS) entry which is preliminary data.</text>
</comment>
<evidence type="ECO:0000313" key="1">
    <source>
        <dbReference type="EMBL" id="RKX69715.1"/>
    </source>
</evidence>
<dbReference type="InterPro" id="IPR011047">
    <property type="entry name" value="Quinoprotein_ADH-like_sf"/>
</dbReference>